<name>A0A7W7VTR9_KITKI</name>
<gene>
    <name evidence="2" type="ORF">FHR34_001599</name>
</gene>
<dbReference type="AlphaFoldDB" id="A0A7W7VTR9"/>
<keyword evidence="2" id="KW-0378">Hydrolase</keyword>
<protein>
    <submittedName>
        <fullName evidence="2">S-formylglutathione hydrolase FrmB</fullName>
    </submittedName>
</protein>
<dbReference type="PANTHER" id="PTHR48098">
    <property type="entry name" value="ENTEROCHELIN ESTERASE-RELATED"/>
    <property type="match status" value="1"/>
</dbReference>
<organism evidence="2 3">
    <name type="scientific">Kitasatospora kifunensis</name>
    <name type="common">Streptomyces kifunensis</name>
    <dbReference type="NCBI Taxonomy" id="58351"/>
    <lineage>
        <taxon>Bacteria</taxon>
        <taxon>Bacillati</taxon>
        <taxon>Actinomycetota</taxon>
        <taxon>Actinomycetes</taxon>
        <taxon>Kitasatosporales</taxon>
        <taxon>Streptomycetaceae</taxon>
        <taxon>Kitasatospora</taxon>
    </lineage>
</organism>
<dbReference type="EMBL" id="JACHJV010000001">
    <property type="protein sequence ID" value="MBB4922606.1"/>
    <property type="molecule type" value="Genomic_DNA"/>
</dbReference>
<dbReference type="RefSeq" id="WP_184934751.1">
    <property type="nucleotide sequence ID" value="NZ_JACHJV010000001.1"/>
</dbReference>
<comment type="caution">
    <text evidence="2">The sequence shown here is derived from an EMBL/GenBank/DDBJ whole genome shotgun (WGS) entry which is preliminary data.</text>
</comment>
<keyword evidence="3" id="KW-1185">Reference proteome</keyword>
<sequence length="357" mass="38197">MTSLIPRWRLRAKTFITAAAASLALLGMPAAAHADDGSTPPTLTDGSGLTQVGAATGTATNFVITVTTPQVAGQHHIKIILPSDYNANPTKRYPVLYFLHGAADDPIYQTYPALSESNKMITVIPDGGHRGWYSNWRDQNTVLGAQNWENFHLDQVIPFVDANLRTVATKQGRAVAGISMGGFGALHYAEDRPELFSQVASFSGDVDLSVDSMDLRLAAVASLTNAPGGFCDTGDCTGSYAPGVSSDALFGSPYPVFNADQLWNDADPTAHVGKLAGLGISIYTGSGRSPVGFEFWVEGANKHLRDHLDALNMPYYYQDYGNGTGWGTQCDGEHNAGCWAQDLVDYIPRLEQAFAAS</sequence>
<dbReference type="SUPFAM" id="SSF53474">
    <property type="entry name" value="alpha/beta-Hydrolases"/>
    <property type="match status" value="1"/>
</dbReference>
<feature type="chain" id="PRO_5031361491" evidence="1">
    <location>
        <begin position="35"/>
        <end position="357"/>
    </location>
</feature>
<feature type="signal peptide" evidence="1">
    <location>
        <begin position="1"/>
        <end position="34"/>
    </location>
</feature>
<evidence type="ECO:0000313" key="3">
    <source>
        <dbReference type="Proteomes" id="UP000540506"/>
    </source>
</evidence>
<reference evidence="2 3" key="1">
    <citation type="submission" date="2020-08" db="EMBL/GenBank/DDBJ databases">
        <title>Sequencing the genomes of 1000 actinobacteria strains.</title>
        <authorList>
            <person name="Klenk H.-P."/>
        </authorList>
    </citation>
    <scope>NUCLEOTIDE SEQUENCE [LARGE SCALE GENOMIC DNA]</scope>
    <source>
        <strain evidence="2 3">DSM 41654</strain>
    </source>
</reference>
<evidence type="ECO:0000313" key="2">
    <source>
        <dbReference type="EMBL" id="MBB4922606.1"/>
    </source>
</evidence>
<accession>A0A7W7VTR9</accession>
<evidence type="ECO:0000256" key="1">
    <source>
        <dbReference type="SAM" id="SignalP"/>
    </source>
</evidence>
<dbReference type="Gene3D" id="3.40.50.1820">
    <property type="entry name" value="alpha/beta hydrolase"/>
    <property type="match status" value="1"/>
</dbReference>
<dbReference type="InterPro" id="IPR050583">
    <property type="entry name" value="Mycobacterial_A85_antigen"/>
</dbReference>
<dbReference type="GO" id="GO:0016787">
    <property type="term" value="F:hydrolase activity"/>
    <property type="evidence" value="ECO:0007669"/>
    <property type="project" value="UniProtKB-KW"/>
</dbReference>
<dbReference type="InterPro" id="IPR029058">
    <property type="entry name" value="AB_hydrolase_fold"/>
</dbReference>
<dbReference type="Proteomes" id="UP000540506">
    <property type="component" value="Unassembled WGS sequence"/>
</dbReference>
<dbReference type="InterPro" id="IPR000801">
    <property type="entry name" value="Esterase-like"/>
</dbReference>
<proteinExistence type="predicted"/>
<keyword evidence="1" id="KW-0732">Signal</keyword>
<dbReference type="PANTHER" id="PTHR48098:SF1">
    <property type="entry name" value="DIACYLGLYCEROL ACYLTRANSFERASE_MYCOLYLTRANSFERASE AG85A"/>
    <property type="match status" value="1"/>
</dbReference>
<dbReference type="GO" id="GO:0016747">
    <property type="term" value="F:acyltransferase activity, transferring groups other than amino-acyl groups"/>
    <property type="evidence" value="ECO:0007669"/>
    <property type="project" value="TreeGrafter"/>
</dbReference>
<dbReference type="Pfam" id="PF00756">
    <property type="entry name" value="Esterase"/>
    <property type="match status" value="1"/>
</dbReference>